<dbReference type="KEGG" id="clup:CLUP02_07392"/>
<reference evidence="2" key="1">
    <citation type="journal article" date="2021" name="Mol. Plant Microbe Interact.">
        <title>Complete Genome Sequence of the Plant-Pathogenic Fungus Colletotrichum lupini.</title>
        <authorList>
            <person name="Baroncelli R."/>
            <person name="Pensec F."/>
            <person name="Da Lio D."/>
            <person name="Boufleur T."/>
            <person name="Vicente I."/>
            <person name="Sarrocco S."/>
            <person name="Picot A."/>
            <person name="Baraldi E."/>
            <person name="Sukno S."/>
            <person name="Thon M."/>
            <person name="Le Floch G."/>
        </authorList>
    </citation>
    <scope>NUCLEOTIDE SEQUENCE</scope>
    <source>
        <strain evidence="2">IMI 504893</strain>
    </source>
</reference>
<organism evidence="2 3">
    <name type="scientific">Colletotrichum lupini</name>
    <dbReference type="NCBI Taxonomy" id="145971"/>
    <lineage>
        <taxon>Eukaryota</taxon>
        <taxon>Fungi</taxon>
        <taxon>Dikarya</taxon>
        <taxon>Ascomycota</taxon>
        <taxon>Pezizomycotina</taxon>
        <taxon>Sordariomycetes</taxon>
        <taxon>Hypocreomycetidae</taxon>
        <taxon>Glomerellales</taxon>
        <taxon>Glomerellaceae</taxon>
        <taxon>Colletotrichum</taxon>
        <taxon>Colletotrichum acutatum species complex</taxon>
    </lineage>
</organism>
<accession>A0A9Q8WG12</accession>
<feature type="region of interest" description="Disordered" evidence="1">
    <location>
        <begin position="216"/>
        <end position="239"/>
    </location>
</feature>
<gene>
    <name evidence="2" type="ORF">CLUP02_07392</name>
</gene>
<evidence type="ECO:0000256" key="1">
    <source>
        <dbReference type="SAM" id="MobiDB-lite"/>
    </source>
</evidence>
<keyword evidence="3" id="KW-1185">Reference proteome</keyword>
<sequence length="293" mass="31558">MASCESTAVSSSLLITIGLSFPDTKDGHIFTTGRRRGAVAQRPMQFSRYDALSRLKKGRLTINRDLALSNMQTSNKHSIRPDHRQLAANQCTGRWAVSTHSILWALSAPSGLQCTPRMSTRPGGAVVKDKPRCPALHHIGQPGDRAALPQFPGARQPKPRSLGLRRPRSQRVYAVSNGPLDAVASRGHGKSTDTEEKRTLATGVGPIVDSLERLRGRHGQGQAFQRSDGGSSSTTYSSARSIHTSISACANGEVAMTARRHAACTCNGRDLTSPEVLSSKLQLHARPLPFELA</sequence>
<dbReference type="EMBL" id="CP019476">
    <property type="protein sequence ID" value="UQC81906.1"/>
    <property type="molecule type" value="Genomic_DNA"/>
</dbReference>
<protein>
    <submittedName>
        <fullName evidence="2">Uncharacterized protein</fullName>
    </submittedName>
</protein>
<dbReference type="RefSeq" id="XP_049143530.1">
    <property type="nucleotide sequence ID" value="XM_049286387.1"/>
</dbReference>
<dbReference type="AlphaFoldDB" id="A0A9Q8WG12"/>
<dbReference type="Proteomes" id="UP000830671">
    <property type="component" value="Chromosome 4"/>
</dbReference>
<feature type="compositionally biased region" description="Low complexity" evidence="1">
    <location>
        <begin position="226"/>
        <end position="239"/>
    </location>
</feature>
<dbReference type="GeneID" id="73341397"/>
<feature type="region of interest" description="Disordered" evidence="1">
    <location>
        <begin position="138"/>
        <end position="200"/>
    </location>
</feature>
<evidence type="ECO:0000313" key="2">
    <source>
        <dbReference type="EMBL" id="UQC81906.1"/>
    </source>
</evidence>
<name>A0A9Q8WG12_9PEZI</name>
<proteinExistence type="predicted"/>
<feature type="compositionally biased region" description="Basic and acidic residues" evidence="1">
    <location>
        <begin position="190"/>
        <end position="199"/>
    </location>
</feature>
<evidence type="ECO:0000313" key="3">
    <source>
        <dbReference type="Proteomes" id="UP000830671"/>
    </source>
</evidence>